<dbReference type="EMBL" id="PDUU01000004">
    <property type="protein sequence ID" value="PHN97928.1"/>
    <property type="molecule type" value="Genomic_DNA"/>
</dbReference>
<name>A0A2G1BVA3_9FLAO</name>
<reference evidence="3" key="2">
    <citation type="submission" date="2017-10" db="EMBL/GenBank/DDBJ databases">
        <authorList>
            <person name="Enke T.N."/>
            <person name="Cordero O.X."/>
        </authorList>
    </citation>
    <scope>NUCLEOTIDE SEQUENCE</scope>
    <source>
        <strain evidence="3">4G03</strain>
    </source>
</reference>
<dbReference type="SUPFAM" id="SSF53474">
    <property type="entry name" value="alpha/beta-Hydrolases"/>
    <property type="match status" value="1"/>
</dbReference>
<dbReference type="PANTHER" id="PTHR43798:SF33">
    <property type="entry name" value="HYDROLASE, PUTATIVE (AFU_ORTHOLOGUE AFUA_2G14860)-RELATED"/>
    <property type="match status" value="1"/>
</dbReference>
<dbReference type="InterPro" id="IPR029058">
    <property type="entry name" value="AB_hydrolase_fold"/>
</dbReference>
<sequence>MQNSIEFKNTKIYFTNKGKGSVIVLLHGFLENSTMWNNISKELSKKYRVVCVDLLGSGKTGCIGYVHSMEEMADAVKAVLKELKIRRATFVGHSMGGYVALAFAEKYPKNVKGVCLMNSTSQADSEERKKLRLRAVETAKENYETLVKMSISNLFAESMRLQLSEEIEKIREEALKTPVRGYIAATEGMRLRKNKEAVLQTIEKRLIIAGKNDPILNYTTVEEEAKRTNTSLIALPNGHMSHVEAKEELLKALTNFIKA</sequence>
<evidence type="ECO:0000313" key="3">
    <source>
        <dbReference type="EMBL" id="PHN97928.1"/>
    </source>
</evidence>
<evidence type="ECO:0000313" key="2">
    <source>
        <dbReference type="EMBL" id="MDP2539962.1"/>
    </source>
</evidence>
<dbReference type="InterPro" id="IPR000073">
    <property type="entry name" value="AB_hydrolase_1"/>
</dbReference>
<reference evidence="2 5" key="3">
    <citation type="submission" date="2023-07" db="EMBL/GenBank/DDBJ databases">
        <title>Genome content predicts the carbon catabolic preferences of heterotrophic bacteria.</title>
        <authorList>
            <person name="Gralka M."/>
        </authorList>
    </citation>
    <scope>NUCLEOTIDE SEQUENCE [LARGE SCALE GENOMIC DNA]</scope>
    <source>
        <strain evidence="2 5">4G03</strain>
    </source>
</reference>
<protein>
    <submittedName>
        <fullName evidence="3">Alpha/beta hydrolase</fullName>
    </submittedName>
</protein>
<proteinExistence type="predicted"/>
<dbReference type="Proteomes" id="UP001242342">
    <property type="component" value="Unassembled WGS sequence"/>
</dbReference>
<keyword evidence="5" id="KW-1185">Reference proteome</keyword>
<keyword evidence="3" id="KW-0378">Hydrolase</keyword>
<evidence type="ECO:0000313" key="5">
    <source>
        <dbReference type="Proteomes" id="UP001242342"/>
    </source>
</evidence>
<reference evidence="3 4" key="1">
    <citation type="journal article" date="2016" name="Nat. Commun.">
        <title>Microbial interactions lead to rapid micro-scale successions on model marine particles.</title>
        <authorList>
            <person name="Datta M.S."/>
            <person name="Sliwerska E."/>
            <person name="Gore J."/>
            <person name="Polz M.F."/>
            <person name="Cordero O.X."/>
        </authorList>
    </citation>
    <scope>NUCLEOTIDE SEQUENCE [LARGE SCALE GENOMIC DNA]</scope>
    <source>
        <strain evidence="3 4">4G03</strain>
    </source>
</reference>
<dbReference type="GO" id="GO:0016020">
    <property type="term" value="C:membrane"/>
    <property type="evidence" value="ECO:0007669"/>
    <property type="project" value="TreeGrafter"/>
</dbReference>
<evidence type="ECO:0000313" key="4">
    <source>
        <dbReference type="Proteomes" id="UP000222163"/>
    </source>
</evidence>
<dbReference type="Proteomes" id="UP000222163">
    <property type="component" value="Unassembled WGS sequence"/>
</dbReference>
<dbReference type="AlphaFoldDB" id="A0A2G1BVA3"/>
<accession>A0A2G1BVA3</accession>
<feature type="domain" description="AB hydrolase-1" evidence="1">
    <location>
        <begin position="22"/>
        <end position="244"/>
    </location>
</feature>
<comment type="caution">
    <text evidence="3">The sequence shown here is derived from an EMBL/GenBank/DDBJ whole genome shotgun (WGS) entry which is preliminary data.</text>
</comment>
<dbReference type="PRINTS" id="PR00111">
    <property type="entry name" value="ABHYDROLASE"/>
</dbReference>
<dbReference type="InterPro" id="IPR050266">
    <property type="entry name" value="AB_hydrolase_sf"/>
</dbReference>
<gene>
    <name evidence="3" type="ORF">CSC81_05820</name>
    <name evidence="2" type="ORF">Q8W23_00585</name>
</gene>
<dbReference type="GO" id="GO:0016787">
    <property type="term" value="F:hydrolase activity"/>
    <property type="evidence" value="ECO:0007669"/>
    <property type="project" value="UniProtKB-KW"/>
</dbReference>
<dbReference type="Pfam" id="PF00561">
    <property type="entry name" value="Abhydrolase_1"/>
    <property type="match status" value="1"/>
</dbReference>
<dbReference type="RefSeq" id="WP_099214836.1">
    <property type="nucleotide sequence ID" value="NZ_JAUYVU010000001.1"/>
</dbReference>
<dbReference type="EMBL" id="JAUYVU010000001">
    <property type="protein sequence ID" value="MDP2539962.1"/>
    <property type="molecule type" value="Genomic_DNA"/>
</dbReference>
<dbReference type="PANTHER" id="PTHR43798">
    <property type="entry name" value="MONOACYLGLYCEROL LIPASE"/>
    <property type="match status" value="1"/>
</dbReference>
<organism evidence="3 4">
    <name type="scientific">Tenacibaculum discolor</name>
    <dbReference type="NCBI Taxonomy" id="361581"/>
    <lineage>
        <taxon>Bacteria</taxon>
        <taxon>Pseudomonadati</taxon>
        <taxon>Bacteroidota</taxon>
        <taxon>Flavobacteriia</taxon>
        <taxon>Flavobacteriales</taxon>
        <taxon>Flavobacteriaceae</taxon>
        <taxon>Tenacibaculum</taxon>
    </lineage>
</organism>
<evidence type="ECO:0000259" key="1">
    <source>
        <dbReference type="Pfam" id="PF00561"/>
    </source>
</evidence>
<dbReference type="Gene3D" id="3.40.50.1820">
    <property type="entry name" value="alpha/beta hydrolase"/>
    <property type="match status" value="1"/>
</dbReference>